<evidence type="ECO:0000313" key="15">
    <source>
        <dbReference type="RefSeq" id="XP_054849740.1"/>
    </source>
</evidence>
<keyword evidence="14" id="KW-1185">Reference proteome</keyword>
<reference evidence="15" key="1">
    <citation type="submission" date="2025-08" db="UniProtKB">
        <authorList>
            <consortium name="RefSeq"/>
        </authorList>
    </citation>
    <scope>IDENTIFICATION</scope>
    <source>
        <tissue evidence="15">Blood</tissue>
    </source>
</reference>
<dbReference type="GO" id="GO:0005886">
    <property type="term" value="C:plasma membrane"/>
    <property type="evidence" value="ECO:0007669"/>
    <property type="project" value="UniProtKB-SubCell"/>
</dbReference>
<evidence type="ECO:0000313" key="14">
    <source>
        <dbReference type="Proteomes" id="UP001190640"/>
    </source>
</evidence>
<gene>
    <name evidence="15" type="primary">LOC129339162</name>
</gene>
<feature type="transmembrane region" description="Helical" evidence="12">
    <location>
        <begin position="517"/>
        <end position="543"/>
    </location>
</feature>
<dbReference type="InterPro" id="IPR011500">
    <property type="entry name" value="GPCR_3_9-Cys_dom"/>
</dbReference>
<feature type="transmembrane region" description="Helical" evidence="12">
    <location>
        <begin position="677"/>
        <end position="699"/>
    </location>
</feature>
<dbReference type="Pfam" id="PF07562">
    <property type="entry name" value="NCD3G"/>
    <property type="match status" value="1"/>
</dbReference>
<dbReference type="AlphaFoldDB" id="A0AA97LB68"/>
<sequence length="784" mass="88625">MGSKKKSLARKNYQHVLAFIFTVDEINKDPNLLPNITLGFRIYDSLLQGRSNYDIALSLLSTQNANIPNFNCGKQYKMSAVVGGLSSEASIQVATILELYKIPQLTYVPVHPSLTNKIKIPFFYQMVPNEAMQFEGIVQLIRYFKWTWIGLVVSDNDSGEEFAQTFTPLLSKNGICVAFTEKAPILLLTNFNGSTTNIFSKGNILQTMFATKANVIVAYGDIFSMHGLQMVLHTYEVMTKKSIEKIWITTAQWDLSSRTVRGDWNARFFHGSLSITNHRNDIPGFRRFLQAFKLYQFPTILMQWFWNTVFCCKCPNSRTPTINIRTCTGEEKLESLAEDVFELHMSGQSYSIYNAIYAIAHALHAIDLFRYSTILRNLKVDLHTKQPWELHPFLQKLHFNNSIGEEVYFNEDQELSMGYDIVNWVSFPNKSFMPLRVGMTLPHSLCTERCHPGNSRKVHEGETSSCCYDCSQCPGGTISNQTDAYQCVMCPEDEHPNENQNRCIPKVITFLAYDEPLGISLASVSLSFALLTIMVLGTFVKYGNTPIVRANNQDLTYLLLISLLFCFVCTFLFIGQPSKVTCFIRQAAFGIIFSFALSCVLAKTITVVLAFMATSPGNTIRKWLRKSLASYIILIGSLIQVGICTVWLSTTSPFPALNKFAESGEIIVECNEGSSTMFYIVFGYMGFQASVSFMVAFLARKLPDTFNEAKFITFSMLVFCSVWVSFLPTYLSTKGKHMVAVEIFSILASSSGLLSFIFAPKMYIILLRPKMNTKEHFLKKKIII</sequence>
<dbReference type="FunFam" id="2.10.50.30:FF:000002">
    <property type="entry name" value="Vomeronasal 2 receptor, h1"/>
    <property type="match status" value="1"/>
</dbReference>
<dbReference type="PANTHER" id="PTHR24061:SF599">
    <property type="entry name" value="G-PROTEIN COUPLED RECEPTORS FAMILY 3 PROFILE DOMAIN-CONTAINING PROTEIN"/>
    <property type="match status" value="1"/>
</dbReference>
<evidence type="ECO:0000256" key="8">
    <source>
        <dbReference type="ARBA" id="ARBA00023136"/>
    </source>
</evidence>
<evidence type="ECO:0000256" key="7">
    <source>
        <dbReference type="ARBA" id="ARBA00023040"/>
    </source>
</evidence>
<dbReference type="RefSeq" id="XP_054849740.1">
    <property type="nucleotide sequence ID" value="XM_054993765.1"/>
</dbReference>
<dbReference type="Gene3D" id="3.40.50.2300">
    <property type="match status" value="2"/>
</dbReference>
<protein>
    <submittedName>
        <fullName evidence="15">Vomeronasal type-2 receptor 26-like</fullName>
    </submittedName>
</protein>
<evidence type="ECO:0000256" key="12">
    <source>
        <dbReference type="SAM" id="Phobius"/>
    </source>
</evidence>
<evidence type="ECO:0000256" key="6">
    <source>
        <dbReference type="ARBA" id="ARBA00022989"/>
    </source>
</evidence>
<evidence type="ECO:0000256" key="5">
    <source>
        <dbReference type="ARBA" id="ARBA00022729"/>
    </source>
</evidence>
<feature type="transmembrane region" description="Helical" evidence="12">
    <location>
        <begin position="587"/>
        <end position="611"/>
    </location>
</feature>
<evidence type="ECO:0000256" key="2">
    <source>
        <dbReference type="ARBA" id="ARBA00007242"/>
    </source>
</evidence>
<dbReference type="GO" id="GO:0004930">
    <property type="term" value="F:G protein-coupled receptor activity"/>
    <property type="evidence" value="ECO:0007669"/>
    <property type="project" value="UniProtKB-KW"/>
</dbReference>
<evidence type="ECO:0000256" key="9">
    <source>
        <dbReference type="ARBA" id="ARBA00023170"/>
    </source>
</evidence>
<keyword evidence="9" id="KW-0675">Receptor</keyword>
<keyword evidence="4 12" id="KW-0812">Transmembrane</keyword>
<organism evidence="14 15">
    <name type="scientific">Eublepharis macularius</name>
    <name type="common">Leopard gecko</name>
    <name type="synonym">Cyrtodactylus macularius</name>
    <dbReference type="NCBI Taxonomy" id="481883"/>
    <lineage>
        <taxon>Eukaryota</taxon>
        <taxon>Metazoa</taxon>
        <taxon>Chordata</taxon>
        <taxon>Craniata</taxon>
        <taxon>Vertebrata</taxon>
        <taxon>Euteleostomi</taxon>
        <taxon>Lepidosauria</taxon>
        <taxon>Squamata</taxon>
        <taxon>Bifurcata</taxon>
        <taxon>Gekkota</taxon>
        <taxon>Eublepharidae</taxon>
        <taxon>Eublepharinae</taxon>
        <taxon>Eublepharis</taxon>
    </lineage>
</organism>
<name>A0AA97LB68_EUBMA</name>
<evidence type="ECO:0000256" key="3">
    <source>
        <dbReference type="ARBA" id="ARBA00022475"/>
    </source>
</evidence>
<dbReference type="Gene3D" id="2.10.50.30">
    <property type="entry name" value="GPCR, family 3, nine cysteines domain"/>
    <property type="match status" value="1"/>
</dbReference>
<dbReference type="InterPro" id="IPR028082">
    <property type="entry name" value="Peripla_BP_I"/>
</dbReference>
<dbReference type="CDD" id="cd15283">
    <property type="entry name" value="7tmC_V2R_pheromone"/>
    <property type="match status" value="1"/>
</dbReference>
<feature type="domain" description="G-protein coupled receptors family 3 profile" evidence="13">
    <location>
        <begin position="517"/>
        <end position="781"/>
    </location>
</feature>
<keyword evidence="11" id="KW-0807">Transducer</keyword>
<dbReference type="InterPro" id="IPR000068">
    <property type="entry name" value="GPCR_3_Ca_sens_rcpt-rel"/>
</dbReference>
<comment type="subcellular location">
    <subcellularLocation>
        <location evidence="1">Cell membrane</location>
        <topology evidence="1">Multi-pass membrane protein</topology>
    </subcellularLocation>
</comment>
<dbReference type="InterPro" id="IPR017979">
    <property type="entry name" value="GPCR_3_CS"/>
</dbReference>
<dbReference type="FunFam" id="3.40.50.2300:FF:000024">
    <property type="entry name" value="Vomeronasal 2, receptor 73"/>
    <property type="match status" value="1"/>
</dbReference>
<comment type="similarity">
    <text evidence="2">Belongs to the G-protein coupled receptor 3 family.</text>
</comment>
<evidence type="ECO:0000256" key="4">
    <source>
        <dbReference type="ARBA" id="ARBA00022692"/>
    </source>
</evidence>
<dbReference type="PROSITE" id="PS50259">
    <property type="entry name" value="G_PROTEIN_RECEP_F3_4"/>
    <property type="match status" value="1"/>
</dbReference>
<keyword evidence="3" id="KW-1003">Cell membrane</keyword>
<dbReference type="InterPro" id="IPR004073">
    <property type="entry name" value="GPCR_3_vmron_rcpt_2"/>
</dbReference>
<feature type="transmembrane region" description="Helical" evidence="12">
    <location>
        <begin position="555"/>
        <end position="575"/>
    </location>
</feature>
<keyword evidence="8 12" id="KW-0472">Membrane</keyword>
<dbReference type="PRINTS" id="PR01535">
    <property type="entry name" value="VOMERONASL2R"/>
</dbReference>
<evidence type="ECO:0000256" key="10">
    <source>
        <dbReference type="ARBA" id="ARBA00023180"/>
    </source>
</evidence>
<dbReference type="GeneID" id="129339162"/>
<keyword evidence="6 12" id="KW-1133">Transmembrane helix</keyword>
<accession>A0AA97LB68</accession>
<dbReference type="InterPro" id="IPR001828">
    <property type="entry name" value="ANF_lig-bd_rcpt"/>
</dbReference>
<dbReference type="Proteomes" id="UP001190640">
    <property type="component" value="Chromosome 12"/>
</dbReference>
<dbReference type="Pfam" id="PF00003">
    <property type="entry name" value="7tm_3"/>
    <property type="match status" value="1"/>
</dbReference>
<keyword evidence="7" id="KW-0297">G-protein coupled receptor</keyword>
<dbReference type="Pfam" id="PF01094">
    <property type="entry name" value="ANF_receptor"/>
    <property type="match status" value="1"/>
</dbReference>
<feature type="transmembrane region" description="Helical" evidence="12">
    <location>
        <begin position="631"/>
        <end position="650"/>
    </location>
</feature>
<dbReference type="PRINTS" id="PR00248">
    <property type="entry name" value="GPCRMGR"/>
</dbReference>
<dbReference type="KEGG" id="emc:129339162"/>
<feature type="transmembrane region" description="Helical" evidence="12">
    <location>
        <begin position="743"/>
        <end position="766"/>
    </location>
</feature>
<dbReference type="InterPro" id="IPR000337">
    <property type="entry name" value="GPCR_3"/>
</dbReference>
<evidence type="ECO:0000256" key="11">
    <source>
        <dbReference type="ARBA" id="ARBA00023224"/>
    </source>
</evidence>
<evidence type="ECO:0000256" key="1">
    <source>
        <dbReference type="ARBA" id="ARBA00004651"/>
    </source>
</evidence>
<feature type="transmembrane region" description="Helical" evidence="12">
    <location>
        <begin position="711"/>
        <end position="731"/>
    </location>
</feature>
<dbReference type="InterPro" id="IPR017978">
    <property type="entry name" value="GPCR_3_C"/>
</dbReference>
<keyword evidence="5" id="KW-0732">Signal</keyword>
<proteinExistence type="inferred from homology"/>
<dbReference type="InterPro" id="IPR038550">
    <property type="entry name" value="GPCR_3_9-Cys_sf"/>
</dbReference>
<dbReference type="PROSITE" id="PS00981">
    <property type="entry name" value="G_PROTEIN_RECEP_F3_3"/>
    <property type="match status" value="1"/>
</dbReference>
<dbReference type="PANTHER" id="PTHR24061">
    <property type="entry name" value="CALCIUM-SENSING RECEPTOR-RELATED"/>
    <property type="match status" value="1"/>
</dbReference>
<dbReference type="SUPFAM" id="SSF53822">
    <property type="entry name" value="Periplasmic binding protein-like I"/>
    <property type="match status" value="1"/>
</dbReference>
<evidence type="ECO:0000259" key="13">
    <source>
        <dbReference type="PROSITE" id="PS50259"/>
    </source>
</evidence>
<keyword evidence="10" id="KW-0325">Glycoprotein</keyword>